<sequence>MRTTPGGVDGHRGTRQRPLPAADTGHPAPPAPDAPSDEDIGWPKRCAPPGP</sequence>
<dbReference type="RefSeq" id="WP_316738849.1">
    <property type="nucleotide sequence ID" value="NZ_JARAKF010000006.1"/>
</dbReference>
<gene>
    <name evidence="2" type="ORF">PU648_60585</name>
</gene>
<keyword evidence="3" id="KW-1185">Reference proteome</keyword>
<organism evidence="2 3">
    <name type="scientific">Streptomyces mirabilis</name>
    <dbReference type="NCBI Taxonomy" id="68239"/>
    <lineage>
        <taxon>Bacteria</taxon>
        <taxon>Bacillati</taxon>
        <taxon>Actinomycetota</taxon>
        <taxon>Actinomycetes</taxon>
        <taxon>Kitasatosporales</taxon>
        <taxon>Streptomycetaceae</taxon>
        <taxon>Streptomyces</taxon>
    </lineage>
</organism>
<evidence type="ECO:0000313" key="2">
    <source>
        <dbReference type="EMBL" id="MDU9002198.1"/>
    </source>
</evidence>
<reference evidence="2 3" key="1">
    <citation type="submission" date="2023-02" db="EMBL/GenBank/DDBJ databases">
        <authorList>
            <person name="Maleckis M."/>
        </authorList>
    </citation>
    <scope>NUCLEOTIDE SEQUENCE [LARGE SCALE GENOMIC DNA]</scope>
    <source>
        <strain evidence="2 3">P8-A2</strain>
    </source>
</reference>
<evidence type="ECO:0000256" key="1">
    <source>
        <dbReference type="SAM" id="MobiDB-lite"/>
    </source>
</evidence>
<dbReference type="Proteomes" id="UP001257627">
    <property type="component" value="Unassembled WGS sequence"/>
</dbReference>
<feature type="region of interest" description="Disordered" evidence="1">
    <location>
        <begin position="1"/>
        <end position="51"/>
    </location>
</feature>
<accession>A0ABU3V7R3</accession>
<dbReference type="EMBL" id="JARAKF010000006">
    <property type="protein sequence ID" value="MDU9002198.1"/>
    <property type="molecule type" value="Genomic_DNA"/>
</dbReference>
<evidence type="ECO:0000313" key="3">
    <source>
        <dbReference type="Proteomes" id="UP001257627"/>
    </source>
</evidence>
<comment type="caution">
    <text evidence="2">The sequence shown here is derived from an EMBL/GenBank/DDBJ whole genome shotgun (WGS) entry which is preliminary data.</text>
</comment>
<protein>
    <submittedName>
        <fullName evidence="2">Uncharacterized protein</fullName>
    </submittedName>
</protein>
<proteinExistence type="predicted"/>
<name>A0ABU3V7R3_9ACTN</name>